<dbReference type="Pfam" id="PF12972">
    <property type="entry name" value="NAGLU_C"/>
    <property type="match status" value="1"/>
</dbReference>
<feature type="compositionally biased region" description="Low complexity" evidence="2">
    <location>
        <begin position="62"/>
        <end position="74"/>
    </location>
</feature>
<dbReference type="Pfam" id="PF12971">
    <property type="entry name" value="NAGLU_N"/>
    <property type="match status" value="1"/>
</dbReference>
<protein>
    <submittedName>
        <fullName evidence="7">Alpha-N-acetylglucosaminidase</fullName>
    </submittedName>
</protein>
<dbReference type="EMBL" id="WIXO01000001">
    <property type="protein sequence ID" value="MTE18756.1"/>
    <property type="molecule type" value="Genomic_DNA"/>
</dbReference>
<evidence type="ECO:0000259" key="5">
    <source>
        <dbReference type="Pfam" id="PF12971"/>
    </source>
</evidence>
<reference evidence="7 8" key="1">
    <citation type="submission" date="2019-11" db="EMBL/GenBank/DDBJ databases">
        <authorList>
            <person name="Yuan L."/>
        </authorList>
    </citation>
    <scope>NUCLEOTIDE SEQUENCE [LARGE SCALE GENOMIC DNA]</scope>
    <source>
        <strain evidence="7 8">TRM43335</strain>
    </source>
</reference>
<dbReference type="InterPro" id="IPR018905">
    <property type="entry name" value="A-galactase_NEW3"/>
</dbReference>
<dbReference type="Gene3D" id="2.60.120.200">
    <property type="match status" value="1"/>
</dbReference>
<accession>A0A6G2B9F2</accession>
<feature type="compositionally biased region" description="Basic residues" evidence="2">
    <location>
        <begin position="49"/>
        <end position="61"/>
    </location>
</feature>
<feature type="domain" description="Alpha-N-acetylglucosaminidase N-terminal" evidence="5">
    <location>
        <begin position="139"/>
        <end position="218"/>
    </location>
</feature>
<dbReference type="Pfam" id="PF10633">
    <property type="entry name" value="NPCBM_assoc"/>
    <property type="match status" value="1"/>
</dbReference>
<dbReference type="Gene3D" id="3.30.379.10">
    <property type="entry name" value="Chitobiase/beta-hexosaminidase domain 2-like"/>
    <property type="match status" value="1"/>
</dbReference>
<keyword evidence="1" id="KW-0378">Hydrolase</keyword>
<feature type="compositionally biased region" description="Gly residues" evidence="2">
    <location>
        <begin position="82"/>
        <end position="94"/>
    </location>
</feature>
<dbReference type="Gene3D" id="1.20.120.670">
    <property type="entry name" value="N-acetyl-b-d-glucoasminidase"/>
    <property type="match status" value="1"/>
</dbReference>
<feature type="domain" description="Alpha-N-acetylglucosaminidase C-terminal" evidence="6">
    <location>
        <begin position="561"/>
        <end position="824"/>
    </location>
</feature>
<dbReference type="AlphaFoldDB" id="A0A6G2B9F2"/>
<dbReference type="InterPro" id="IPR007781">
    <property type="entry name" value="NAGLU"/>
</dbReference>
<evidence type="ECO:0000259" key="4">
    <source>
        <dbReference type="Pfam" id="PF10633"/>
    </source>
</evidence>
<sequence>MRQPVTRRGRDRPTARPAPREREGEGTDGSGPVERGRHATEEHRTGGRPAHRHRHRRRLRQGRPPGAGRPGRPGSTAVSGLPGPGGPGGSGVGDRGPSRRLVLGAGTVVAGLAAAVGPGLSGAGGGATAAPRPFATGPAAAALNRLLPDHAGQFRLVPLAVRDGVERFSVSGTAGRIEVAGTSPAVLLTGVHWYLKEVCSAHVSWAGSNLALPATLPAPARPLERSTTLSNRFALNDTNDGYTNPYADWAYWERLIDVLALNGCNQVLVIAGQEAVLHRMLTDFGYSDAEARRWLPAPSHQPWWHLQNLSGYGGPPSRELIEARVELGRRITDRLRELGMSPVLPGYYGSVPRDFASRVPGARTVPQGTWHGFERPDWLDPRTDVFAEAAASFYRHQGELFGPASHVKMDLLHEGGRAGDVPVADAARGVEAALRRALPEAVWVILGWQDNPRRELVNAVDKRRMLIVDGISERVETVFDREADWNGTPYCFGAIPNFGGRTLLGAKTQVWNERFHAWRDKPGSALVGTAYLPEAADRDPAAFDFFSELAWREEPVDLPAWFERYATYRYGGPDTGARNAWRALHDTAYRHRAHLYGFAHDSLFAARPDLAATRAGQYGPTEPVYDPARFDAALEGLLAVEAPRRGSDAYRHDLVDVARQALANRSRLLLPQLRAAYGSGDLAGFRELSALWLRLMTLADELAGTHRLFLLGPWTAAARRAGASPEEAAELERTARALLTVWDGRATSDAGKLHDYANRDWHGLIGDFHLPRWRRWLDELDAALASGGTPDPVDWYAVEEPWTRERKEYPLRPVGDPYATAARVRDLLARAPYQGRLETETEPVSLVPGGRGTLTATFANTNGLRAAGPVELSLTAPPGARAEPQGPTAVDRVPPGGRTRVRWRLTAPGGALTDPLRELPYSVEATYGVEGGRRVRTRSDGSLFLAGPLGPGVRTVSTNGAVFGRLGERYAVHGGGADLWKGTAEFGALYRPGGLGERGTVTVTVTAQDGTGPWARAGIFVRDDLSRADSPGFLNLSVTPANGVVLSYDSDGDGALDSYRRITGVRAPVLLRLRRAGADHTGELSVDGGASWRTVATVRVPGTAGRQDVGLGMTAAGATSGTVEFSGWRVG</sequence>
<dbReference type="Gene3D" id="3.20.20.80">
    <property type="entry name" value="Glycosidases"/>
    <property type="match status" value="1"/>
</dbReference>
<dbReference type="PANTHER" id="PTHR12872:SF1">
    <property type="entry name" value="ALPHA-N-ACETYLGLUCOSAMINIDASE"/>
    <property type="match status" value="1"/>
</dbReference>
<dbReference type="GO" id="GO:0005975">
    <property type="term" value="P:carbohydrate metabolic process"/>
    <property type="evidence" value="ECO:0007669"/>
    <property type="project" value="UniProtKB-ARBA"/>
</dbReference>
<organism evidence="7 8">
    <name type="scientific">Streptomyces taklimakanensis</name>
    <dbReference type="NCBI Taxonomy" id="2569853"/>
    <lineage>
        <taxon>Bacteria</taxon>
        <taxon>Bacillati</taxon>
        <taxon>Actinomycetota</taxon>
        <taxon>Actinomycetes</taxon>
        <taxon>Kitasatosporales</taxon>
        <taxon>Streptomycetaceae</taxon>
        <taxon>Streptomyces</taxon>
    </lineage>
</organism>
<dbReference type="InterPro" id="IPR024733">
    <property type="entry name" value="NAGLU_tim-barrel"/>
</dbReference>
<feature type="compositionally biased region" description="Basic and acidic residues" evidence="2">
    <location>
        <begin position="34"/>
        <end position="45"/>
    </location>
</feature>
<dbReference type="Proteomes" id="UP000473014">
    <property type="component" value="Unassembled WGS sequence"/>
</dbReference>
<feature type="compositionally biased region" description="Basic and acidic residues" evidence="2">
    <location>
        <begin position="11"/>
        <end position="25"/>
    </location>
</feature>
<comment type="caution">
    <text evidence="7">The sequence shown here is derived from an EMBL/GenBank/DDBJ whole genome shotgun (WGS) entry which is preliminary data.</text>
</comment>
<evidence type="ECO:0000256" key="1">
    <source>
        <dbReference type="ARBA" id="ARBA00022801"/>
    </source>
</evidence>
<evidence type="ECO:0000256" key="2">
    <source>
        <dbReference type="SAM" id="MobiDB-lite"/>
    </source>
</evidence>
<evidence type="ECO:0000313" key="8">
    <source>
        <dbReference type="Proteomes" id="UP000473014"/>
    </source>
</evidence>
<feature type="region of interest" description="Disordered" evidence="2">
    <location>
        <begin position="1"/>
        <end position="99"/>
    </location>
</feature>
<name>A0A6G2B9F2_9ACTN</name>
<proteinExistence type="predicted"/>
<evidence type="ECO:0000259" key="6">
    <source>
        <dbReference type="Pfam" id="PF12972"/>
    </source>
</evidence>
<dbReference type="InterPro" id="IPR024732">
    <property type="entry name" value="NAGLU_C"/>
</dbReference>
<feature type="domain" description="Alpha-N-acetylglucosaminidase tim-barrel" evidence="3">
    <location>
        <begin position="232"/>
        <end position="552"/>
    </location>
</feature>
<feature type="domain" description="Alpha-galactosidase NEW3" evidence="4">
    <location>
        <begin position="848"/>
        <end position="913"/>
    </location>
</feature>
<dbReference type="InterPro" id="IPR024240">
    <property type="entry name" value="NAGLU_N"/>
</dbReference>
<dbReference type="PANTHER" id="PTHR12872">
    <property type="entry name" value="ALPHA-N-ACETYLGLUCOSAMINIDASE"/>
    <property type="match status" value="1"/>
</dbReference>
<keyword evidence="8" id="KW-1185">Reference proteome</keyword>
<evidence type="ECO:0000259" key="3">
    <source>
        <dbReference type="Pfam" id="PF05089"/>
    </source>
</evidence>
<dbReference type="Pfam" id="PF05089">
    <property type="entry name" value="NAGLU"/>
    <property type="match status" value="1"/>
</dbReference>
<feature type="compositionally biased region" description="Basic residues" evidence="2">
    <location>
        <begin position="1"/>
        <end position="10"/>
    </location>
</feature>
<dbReference type="GO" id="GO:0016787">
    <property type="term" value="F:hydrolase activity"/>
    <property type="evidence" value="ECO:0007669"/>
    <property type="project" value="UniProtKB-KW"/>
</dbReference>
<evidence type="ECO:0000313" key="7">
    <source>
        <dbReference type="EMBL" id="MTE18756.1"/>
    </source>
</evidence>
<dbReference type="InterPro" id="IPR029018">
    <property type="entry name" value="Hex-like_dom2"/>
</dbReference>
<feature type="region of interest" description="Disordered" evidence="2">
    <location>
        <begin position="877"/>
        <end position="896"/>
    </location>
</feature>
<gene>
    <name evidence="7" type="ORF">F0L17_06330</name>
</gene>